<proteinExistence type="inferred from homology"/>
<dbReference type="InterPro" id="IPR002088">
    <property type="entry name" value="Prenyl_trans_a"/>
</dbReference>
<evidence type="ECO:0000256" key="8">
    <source>
        <dbReference type="ARBA" id="ARBA00022842"/>
    </source>
</evidence>
<evidence type="ECO:0000256" key="6">
    <source>
        <dbReference type="ARBA" id="ARBA00022679"/>
    </source>
</evidence>
<evidence type="ECO:0000256" key="7">
    <source>
        <dbReference type="ARBA" id="ARBA00022737"/>
    </source>
</evidence>
<dbReference type="PANTHER" id="PTHR11129:SF1">
    <property type="entry name" value="PROTEIN FARNESYLTRANSFERASE_GERANYLGERANYLTRANSFERASE TYPE-1 SUBUNIT ALPHA"/>
    <property type="match status" value="1"/>
</dbReference>
<comment type="cofactor">
    <cofactor evidence="1">
        <name>Mg(2+)</name>
        <dbReference type="ChEBI" id="CHEBI:18420"/>
    </cofactor>
</comment>
<organism evidence="14 15">
    <name type="scientific">Hanseniaspora valbyensis NRRL Y-1626</name>
    <dbReference type="NCBI Taxonomy" id="766949"/>
    <lineage>
        <taxon>Eukaryota</taxon>
        <taxon>Fungi</taxon>
        <taxon>Dikarya</taxon>
        <taxon>Ascomycota</taxon>
        <taxon>Saccharomycotina</taxon>
        <taxon>Saccharomycetes</taxon>
        <taxon>Saccharomycodales</taxon>
        <taxon>Saccharomycodaceae</taxon>
        <taxon>Hanseniaspora</taxon>
    </lineage>
</organism>
<keyword evidence="6 14" id="KW-0808">Transferase</keyword>
<evidence type="ECO:0000256" key="10">
    <source>
        <dbReference type="ARBA" id="ARBA00041392"/>
    </source>
</evidence>
<gene>
    <name evidence="14" type="ORF">HANVADRAFT_53669</name>
</gene>
<dbReference type="PROSITE" id="PS51147">
    <property type="entry name" value="PFTA"/>
    <property type="match status" value="4"/>
</dbReference>
<sequence length="331" mass="40052">MEQKDSSKLIFKEIDFTDILPKIKEITSKEESLDSKRNLVLGDILYNDEYKQLMDIFNTLLNLKEYSERAYVITNEVIETIPAYYTAWCYKLDIVLNLQKNLQKELLWLDEFSLENPKNYQIWSYRIELLKKFIKDKTFSNDKVLLKNENIILKLMIEEDSKNHHVWGYKSWLMNFLKLDLEDLNLELEYSDFLLREDVLNNSAWAFRYNILTKIIKIADNESDKIEIYKEELDYARDKIDVYPDNVSSWNYYFRIIEILSENKLEKELIDYMISLCEEYLNTTSYALEYYCKLLVLVNGDKDKVKDMYILLRDHRDPIRKIYWNYKLSQL</sequence>
<dbReference type="AlphaFoldDB" id="A0A1B7TAK3"/>
<comment type="caution">
    <text evidence="14">The sequence shown here is derived from an EMBL/GenBank/DDBJ whole genome shotgun (WGS) entry which is preliminary data.</text>
</comment>
<dbReference type="EMBL" id="LXPE01000045">
    <property type="protein sequence ID" value="OBA25776.1"/>
    <property type="molecule type" value="Genomic_DNA"/>
</dbReference>
<accession>A0A1B7TAK3</accession>
<keyword evidence="8" id="KW-0460">Magnesium</keyword>
<dbReference type="EC" id="2.5.1.59" evidence="3"/>
<evidence type="ECO:0000256" key="11">
    <source>
        <dbReference type="ARBA" id="ARBA00042436"/>
    </source>
</evidence>
<dbReference type="Gene3D" id="1.25.40.120">
    <property type="entry name" value="Protein prenylyltransferase"/>
    <property type="match status" value="1"/>
</dbReference>
<comment type="similarity">
    <text evidence="2">Belongs to the protein prenyltransferase subunit alpha family.</text>
</comment>
<keyword evidence="5" id="KW-0637">Prenyltransferase</keyword>
<evidence type="ECO:0000256" key="9">
    <source>
        <dbReference type="ARBA" id="ARBA00040965"/>
    </source>
</evidence>
<dbReference type="GO" id="GO:0004662">
    <property type="term" value="F:CAAX-protein geranylgeranyltransferase activity"/>
    <property type="evidence" value="ECO:0007669"/>
    <property type="project" value="UniProtKB-EC"/>
</dbReference>
<dbReference type="GO" id="GO:0005953">
    <property type="term" value="C:CAAX-protein geranylgeranyltransferase complex"/>
    <property type="evidence" value="ECO:0007669"/>
    <property type="project" value="TreeGrafter"/>
</dbReference>
<evidence type="ECO:0000256" key="3">
    <source>
        <dbReference type="ARBA" id="ARBA00012700"/>
    </source>
</evidence>
<name>A0A1B7TAK3_9ASCO</name>
<evidence type="ECO:0000256" key="1">
    <source>
        <dbReference type="ARBA" id="ARBA00001946"/>
    </source>
</evidence>
<dbReference type="GO" id="GO:0005965">
    <property type="term" value="C:protein farnesyltransferase complex"/>
    <property type="evidence" value="ECO:0007669"/>
    <property type="project" value="TreeGrafter"/>
</dbReference>
<reference evidence="15" key="1">
    <citation type="journal article" date="2016" name="Proc. Natl. Acad. Sci. U.S.A.">
        <title>Comparative genomics of biotechnologically important yeasts.</title>
        <authorList>
            <person name="Riley R."/>
            <person name="Haridas S."/>
            <person name="Wolfe K.H."/>
            <person name="Lopes M.R."/>
            <person name="Hittinger C.T."/>
            <person name="Goeker M."/>
            <person name="Salamov A.A."/>
            <person name="Wisecaver J.H."/>
            <person name="Long T.M."/>
            <person name="Calvey C.H."/>
            <person name="Aerts A.L."/>
            <person name="Barry K.W."/>
            <person name="Choi C."/>
            <person name="Clum A."/>
            <person name="Coughlan A.Y."/>
            <person name="Deshpande S."/>
            <person name="Douglass A.P."/>
            <person name="Hanson S.J."/>
            <person name="Klenk H.-P."/>
            <person name="LaButti K.M."/>
            <person name="Lapidus A."/>
            <person name="Lindquist E.A."/>
            <person name="Lipzen A.M."/>
            <person name="Meier-Kolthoff J.P."/>
            <person name="Ohm R.A."/>
            <person name="Otillar R.P."/>
            <person name="Pangilinan J.L."/>
            <person name="Peng Y."/>
            <person name="Rokas A."/>
            <person name="Rosa C.A."/>
            <person name="Scheuner C."/>
            <person name="Sibirny A.A."/>
            <person name="Slot J.C."/>
            <person name="Stielow J.B."/>
            <person name="Sun H."/>
            <person name="Kurtzman C.P."/>
            <person name="Blackwell M."/>
            <person name="Grigoriev I.V."/>
            <person name="Jeffries T.W."/>
        </authorList>
    </citation>
    <scope>NUCLEOTIDE SEQUENCE [LARGE SCALE GENOMIC DNA]</scope>
    <source>
        <strain evidence="15">NRRL Y-1626</strain>
    </source>
</reference>
<evidence type="ECO:0000313" key="14">
    <source>
        <dbReference type="EMBL" id="OBA25776.1"/>
    </source>
</evidence>
<dbReference type="EC" id="2.5.1.58" evidence="4"/>
<dbReference type="Pfam" id="PF01239">
    <property type="entry name" value="PPTA"/>
    <property type="match status" value="4"/>
</dbReference>
<evidence type="ECO:0000256" key="12">
    <source>
        <dbReference type="ARBA" id="ARBA00043086"/>
    </source>
</evidence>
<evidence type="ECO:0000313" key="15">
    <source>
        <dbReference type="Proteomes" id="UP000092321"/>
    </source>
</evidence>
<evidence type="ECO:0000256" key="2">
    <source>
        <dbReference type="ARBA" id="ARBA00006734"/>
    </source>
</evidence>
<keyword evidence="7" id="KW-0677">Repeat</keyword>
<evidence type="ECO:0000256" key="13">
    <source>
        <dbReference type="ARBA" id="ARBA00043219"/>
    </source>
</evidence>
<dbReference type="OrthoDB" id="272289at2759"/>
<dbReference type="PANTHER" id="PTHR11129">
    <property type="entry name" value="PROTEIN FARNESYLTRANSFERASE ALPHA SUBUNIT/RAB GERANYLGERANYL TRANSFERASE ALPHA SUBUNIT"/>
    <property type="match status" value="1"/>
</dbReference>
<dbReference type="Proteomes" id="UP000092321">
    <property type="component" value="Unassembled WGS sequence"/>
</dbReference>
<keyword evidence="15" id="KW-1185">Reference proteome</keyword>
<dbReference type="SUPFAM" id="SSF48439">
    <property type="entry name" value="Protein prenylyltransferase"/>
    <property type="match status" value="1"/>
</dbReference>
<protein>
    <recommendedName>
        <fullName evidence="9">Protein farnesyltransferase/geranylgeranyltransferase type-1 subunit alpha</fullName>
        <ecNumber evidence="4">2.5.1.58</ecNumber>
        <ecNumber evidence="3">2.5.1.59</ecNumber>
    </recommendedName>
    <alternativeName>
        <fullName evidence="12">CAAX farnesyltransferase subunit alpha</fullName>
    </alternativeName>
    <alternativeName>
        <fullName evidence="11">FTase-alpha</fullName>
    </alternativeName>
    <alternativeName>
        <fullName evidence="10">Ras proteins prenyltransferase subunit alpha</fullName>
    </alternativeName>
    <alternativeName>
        <fullName evidence="13">Type I protein geranyl-geranyltransferase subunit alpha</fullName>
    </alternativeName>
</protein>
<evidence type="ECO:0000256" key="4">
    <source>
        <dbReference type="ARBA" id="ARBA00012702"/>
    </source>
</evidence>
<dbReference type="GO" id="GO:0004660">
    <property type="term" value="F:protein farnesyltransferase activity"/>
    <property type="evidence" value="ECO:0007669"/>
    <property type="project" value="UniProtKB-EC"/>
</dbReference>
<evidence type="ECO:0000256" key="5">
    <source>
        <dbReference type="ARBA" id="ARBA00022602"/>
    </source>
</evidence>